<evidence type="ECO:0000256" key="5">
    <source>
        <dbReference type="ARBA" id="ARBA00022801"/>
    </source>
</evidence>
<evidence type="ECO:0000256" key="4">
    <source>
        <dbReference type="ARBA" id="ARBA00022722"/>
    </source>
</evidence>
<dbReference type="Pfam" id="PF17215">
    <property type="entry name" value="Rrp44_S1"/>
    <property type="match status" value="1"/>
</dbReference>
<evidence type="ECO:0000256" key="7">
    <source>
        <dbReference type="ARBA" id="ARBA00022839"/>
    </source>
</evidence>
<dbReference type="FunFam" id="2.40.50.700:FF:000001">
    <property type="entry name" value="Exosome complex exonuclease exoribonuclease (Rrp44)"/>
    <property type="match status" value="1"/>
</dbReference>
<comment type="similarity">
    <text evidence="2 11">Belongs to the RNR ribonuclease family.</text>
</comment>
<evidence type="ECO:0000259" key="13">
    <source>
        <dbReference type="SMART" id="SM00955"/>
    </source>
</evidence>
<dbReference type="GO" id="GO:0004519">
    <property type="term" value="F:endonuclease activity"/>
    <property type="evidence" value="ECO:0007669"/>
    <property type="project" value="TreeGrafter"/>
</dbReference>
<dbReference type="InterPro" id="IPR012340">
    <property type="entry name" value="NA-bd_OB-fold"/>
</dbReference>
<comment type="caution">
    <text evidence="14">The sequence shown here is derived from an EMBL/GenBank/DDBJ whole genome shotgun (WGS) entry which is preliminary data.</text>
</comment>
<evidence type="ECO:0000256" key="8">
    <source>
        <dbReference type="ARBA" id="ARBA00022884"/>
    </source>
</evidence>
<dbReference type="GO" id="GO:0003723">
    <property type="term" value="F:RNA binding"/>
    <property type="evidence" value="ECO:0007669"/>
    <property type="project" value="UniProtKB-KW"/>
</dbReference>
<keyword evidence="8" id="KW-0694">RNA-binding</keyword>
<dbReference type="GO" id="GO:0000176">
    <property type="term" value="C:nuclear exosome (RNase complex)"/>
    <property type="evidence" value="ECO:0007669"/>
    <property type="project" value="UniProtKB-ARBA"/>
</dbReference>
<keyword evidence="6" id="KW-0271">Exosome</keyword>
<dbReference type="GO" id="GO:0016075">
    <property type="term" value="P:rRNA catabolic process"/>
    <property type="evidence" value="ECO:0007669"/>
    <property type="project" value="TreeGrafter"/>
</dbReference>
<evidence type="ECO:0000256" key="3">
    <source>
        <dbReference type="ARBA" id="ARBA00022552"/>
    </source>
</evidence>
<accession>A0A4T0LM43</accession>
<evidence type="ECO:0000256" key="9">
    <source>
        <dbReference type="ARBA" id="ARBA00023242"/>
    </source>
</evidence>
<dbReference type="GO" id="GO:0000175">
    <property type="term" value="F:3'-5'-RNA exonuclease activity"/>
    <property type="evidence" value="ECO:0007669"/>
    <property type="project" value="TreeGrafter"/>
</dbReference>
<name>A0A4T0LM43_9BASI</name>
<dbReference type="Pfam" id="PF17849">
    <property type="entry name" value="OB_Dis3"/>
    <property type="match status" value="1"/>
</dbReference>
<dbReference type="GO" id="GO:0000177">
    <property type="term" value="C:cytoplasmic exosome (RNase complex)"/>
    <property type="evidence" value="ECO:0007669"/>
    <property type="project" value="TreeGrafter"/>
</dbReference>
<dbReference type="Pfam" id="PF00773">
    <property type="entry name" value="RNB"/>
    <property type="match status" value="1"/>
</dbReference>
<organism evidence="14 15">
    <name type="scientific">Wallemia mellicola</name>
    <dbReference type="NCBI Taxonomy" id="1708541"/>
    <lineage>
        <taxon>Eukaryota</taxon>
        <taxon>Fungi</taxon>
        <taxon>Dikarya</taxon>
        <taxon>Basidiomycota</taxon>
        <taxon>Wallemiomycotina</taxon>
        <taxon>Wallemiomycetes</taxon>
        <taxon>Wallemiales</taxon>
        <taxon>Wallemiaceae</taxon>
        <taxon>Wallemia</taxon>
    </lineage>
</organism>
<evidence type="ECO:0000256" key="2">
    <source>
        <dbReference type="ARBA" id="ARBA00005785"/>
    </source>
</evidence>
<dbReference type="Gene3D" id="3.40.50.1010">
    <property type="entry name" value="5'-nuclease"/>
    <property type="match status" value="1"/>
</dbReference>
<dbReference type="InterPro" id="IPR001900">
    <property type="entry name" value="RNase_II/R"/>
</dbReference>
<dbReference type="SUPFAM" id="SSF88723">
    <property type="entry name" value="PIN domain-like"/>
    <property type="match status" value="1"/>
</dbReference>
<dbReference type="Pfam" id="PF13638">
    <property type="entry name" value="PIN_4"/>
    <property type="match status" value="1"/>
</dbReference>
<gene>
    <name evidence="14" type="ORF">E3Q01_02167</name>
</gene>
<dbReference type="InterPro" id="IPR050180">
    <property type="entry name" value="RNR_Ribonuclease"/>
</dbReference>
<evidence type="ECO:0000256" key="10">
    <source>
        <dbReference type="ARBA" id="ARBA00077930"/>
    </source>
</evidence>
<evidence type="ECO:0000259" key="12">
    <source>
        <dbReference type="SMART" id="SM00670"/>
    </source>
</evidence>
<proteinExistence type="inferred from homology"/>
<sequence>MDDKINILKRPYNHNFIKTFIKKSNKGQLLKLSKEVYTRDDIDNGLSTLSTNGITDNVLFNNPHYLLPDTNVLLSQIDLFESGHFKDVIILQTVLDEVKHNSIPLFNRYKQLVLNSSDKFFIFYNEFSNFTHSKPLLNESPNDFNDRLIRSAATYFNSILSNKSIVLLTNDVENLKLAQTDGITSSSIQSYIKGFPNNSTLQDLVADFDSSSINKSANSIFYQDYLPLSTLQAGLKSKNLFQGQFNANTFNYLQASVNVRDFDKPILLLGKDSMNRSIQDDQVVIQLLPKSQWKSSSDQVIDDDENDLNPAEQILSSDDNVQPTGKVVGIIKRQWRSYVCHLDKSTITTSSNQSQQTVFVSPIDRRIPKIKIKTRQASNLIDQKVVVAIDQWNINSRYPQGHFVRALGKVESKEAEIESLLLEYDVPYRAFSKSILNCLPPEGESWTVPSKDSTNPIWKDRVDLRDEVICSIDPPGCTDIDDALHAKYLPNGNIEAGVHIADVSHFVHPDTTMDLEAASRGTTVYLVDKRIDMLPSLLGTNLCSLRPHVERLAFSVIWELNSNAEIVDIKFHKSVIASKSAFTYEEAQLRKDDKSLNDPLTVAIRLLNHIAIQLKQKRLERGALDLASPEVKIHLDSSESTEPINVEQKESKETNKLVEEFMLLANCTVATKINETFPGTSVLSILRRHLPPPKQNFEGLQEILFKRKNLNLDVSSSGALAKSLDNCVDKQEGSFNTLVRIMATRCMLSAEYFCSGSVSKETFSHYGLAAPIYTHFTSPIRRYADILAHRQLSAAINYQPLHNSLHNKSYVESIMDNINKRHRLGQHAGRASVEFYVALAIKARNERQGGFVREKAHVIRTFRNGLAVFIPTLGLEGLITFKKPIEFISEDFKIIVQDASSNQHTISVFDVVDVEIFVENDKNTQRSKLKMVLKSPLDSTNL</sequence>
<dbReference type="PANTHER" id="PTHR23355:SF35">
    <property type="entry name" value="EXOSOME COMPLEX EXONUCLEASE RRP44"/>
    <property type="match status" value="1"/>
</dbReference>
<dbReference type="Gene3D" id="2.40.50.700">
    <property type="match status" value="1"/>
</dbReference>
<comment type="subcellular location">
    <subcellularLocation>
        <location evidence="1">Nucleus</location>
    </subcellularLocation>
</comment>
<dbReference type="InterPro" id="IPR041505">
    <property type="entry name" value="Dis3_CSD2"/>
</dbReference>
<dbReference type="PROSITE" id="PS01175">
    <property type="entry name" value="RIBONUCLEASE_II"/>
    <property type="match status" value="1"/>
</dbReference>
<dbReference type="InterPro" id="IPR022966">
    <property type="entry name" value="RNase_II/R_CS"/>
</dbReference>
<dbReference type="InterPro" id="IPR033770">
    <property type="entry name" value="RRP44_S1"/>
</dbReference>
<keyword evidence="7" id="KW-0269">Exonuclease</keyword>
<evidence type="ECO:0000313" key="15">
    <source>
        <dbReference type="Proteomes" id="UP000310708"/>
    </source>
</evidence>
<evidence type="ECO:0000256" key="6">
    <source>
        <dbReference type="ARBA" id="ARBA00022835"/>
    </source>
</evidence>
<evidence type="ECO:0000313" key="14">
    <source>
        <dbReference type="EMBL" id="TIC65342.1"/>
    </source>
</evidence>
<feature type="domain" description="RNB" evidence="13">
    <location>
        <begin position="461"/>
        <end position="798"/>
    </location>
</feature>
<dbReference type="AlphaFoldDB" id="A0A4T0LM43"/>
<dbReference type="Gene3D" id="2.40.50.140">
    <property type="entry name" value="Nucleic acid-binding proteins"/>
    <property type="match status" value="1"/>
</dbReference>
<dbReference type="CDD" id="cd09862">
    <property type="entry name" value="PIN_Rrp44-like"/>
    <property type="match status" value="1"/>
</dbReference>
<keyword evidence="9" id="KW-0539">Nucleus</keyword>
<protein>
    <recommendedName>
        <fullName evidence="10">Ribosomal RNA-processing protein 44</fullName>
    </recommendedName>
</protein>
<dbReference type="GO" id="GO:0071031">
    <property type="term" value="P:nuclear mRNA surveillance of mRNA 3'-end processing"/>
    <property type="evidence" value="ECO:0007669"/>
    <property type="project" value="TreeGrafter"/>
</dbReference>
<evidence type="ECO:0000256" key="1">
    <source>
        <dbReference type="ARBA" id="ARBA00004123"/>
    </source>
</evidence>
<keyword evidence="3" id="KW-0698">rRNA processing</keyword>
<dbReference type="SMART" id="SM00670">
    <property type="entry name" value="PINc"/>
    <property type="match status" value="1"/>
</dbReference>
<dbReference type="Proteomes" id="UP000310708">
    <property type="component" value="Unassembled WGS sequence"/>
</dbReference>
<dbReference type="PANTHER" id="PTHR23355">
    <property type="entry name" value="RIBONUCLEASE"/>
    <property type="match status" value="1"/>
</dbReference>
<dbReference type="EMBL" id="SPRX01000024">
    <property type="protein sequence ID" value="TIC65342.1"/>
    <property type="molecule type" value="Genomic_DNA"/>
</dbReference>
<feature type="domain" description="PIN" evidence="12">
    <location>
        <begin position="64"/>
        <end position="176"/>
    </location>
</feature>
<dbReference type="SUPFAM" id="SSF50249">
    <property type="entry name" value="Nucleic acid-binding proteins"/>
    <property type="match status" value="3"/>
</dbReference>
<dbReference type="InterPro" id="IPR002716">
    <property type="entry name" value="PIN_dom"/>
</dbReference>
<keyword evidence="4" id="KW-0540">Nuclease</keyword>
<dbReference type="InterPro" id="IPR029060">
    <property type="entry name" value="PIN-like_dom_sf"/>
</dbReference>
<dbReference type="Gene3D" id="2.40.50.690">
    <property type="match status" value="1"/>
</dbReference>
<evidence type="ECO:0000256" key="11">
    <source>
        <dbReference type="RuleBase" id="RU003901"/>
    </source>
</evidence>
<reference evidence="14 15" key="1">
    <citation type="submission" date="2019-03" db="EMBL/GenBank/DDBJ databases">
        <title>Sequencing 25 genomes of Wallemia mellicola.</title>
        <authorList>
            <person name="Gostincar C."/>
        </authorList>
    </citation>
    <scope>NUCLEOTIDE SEQUENCE [LARGE SCALE GENOMIC DNA]</scope>
    <source>
        <strain evidence="14 15">EXF-757</strain>
    </source>
</reference>
<keyword evidence="5" id="KW-0378">Hydrolase</keyword>
<dbReference type="GO" id="GO:0006364">
    <property type="term" value="P:rRNA processing"/>
    <property type="evidence" value="ECO:0007669"/>
    <property type="project" value="UniProtKB-KW"/>
</dbReference>
<dbReference type="SMART" id="SM00955">
    <property type="entry name" value="RNB"/>
    <property type="match status" value="1"/>
</dbReference>